<accession>A0ABN7BFQ7</accession>
<proteinExistence type="predicted"/>
<gene>
    <name evidence="2" type="ORF">NTJ_15313</name>
</gene>
<evidence type="ECO:0000256" key="1">
    <source>
        <dbReference type="SAM" id="MobiDB-lite"/>
    </source>
</evidence>
<feature type="region of interest" description="Disordered" evidence="1">
    <location>
        <begin position="740"/>
        <end position="835"/>
    </location>
</feature>
<sequence>MLSVVEWTGGEMVENFTVERGSSTSPPPSTDVVQTADETDELTSPTKKGGAYHTIDLIESSESDYDETNAGTNISVNHAGLTDGNVGIPVISIPDVSMRIPVNGEIPVEMPCIANFYSGIADGNIAIAGGNIGLPGIGLSQVKIDVIEEPACSDSPSADSGNLAEEVKQVVDGMLEFLERRDTFPVFGYDPEGTIENETFVKIEGTCGKPHCLKGCLCSSLRGAFPHGPTHPTHCGFEQCIFKCTCADRNCGALNEDGSRYQDKSKRKKKLPNRYKDTVLGRAYRKVHAKTIQDCETLGNSSSNSEEEYRALSPPDSSKDSSSKTPYYHSYKVPNSVDVPVQQRHSWLPAERGGFTASVKKTIQDRRFAFMRKTLKDEKQTLADVFVWCSQHNKYNCLCINYVYFARTNTLLWRPSKKERYLAIKVMFDIMLTEPSDVVYEVFPFDTSRHSSRTAGVLYDYSARNKDELFLKKRKIEIENNILSYSNGYVKFKKYVIIKQPTPVQMAIPWEDESSEKQESLAPGKNLQIVKTSERMRVDVGEEDLESMVDYDLDEDAPRADDDEAAAKREAELTLSRRKRKMTMKMIQLEEERRREFYDYSDQEDIDEIEAPPFPPPPAAVPVLKKKRGRKPKIRVMMEKAAAAAAVLASSFEVSPVTTIDRKAIEHKNVLNGDRDVRADKVERRLSDSSSERPGLVVRRSSDTSEMRVTIQEPVPEVQLITRHEVRRFELPREANRLVKPDVGAVRPDNVPKTNSEPPQEPRGIDLNLIRLKPSPEKKHVAPEPEQNKLQSVQDGEKRIQKSRTDHQKKMKSVRPRSIAESRRRSAQDGKITTAENKACHLEQKMEPSVKLESPIMEEAIVCAPDLPMRLGLPTSRPLKRKPSQDLDVSQSPAKIPHHPFRSSTPRPRVNSAEKPPPSAVEEDEKCADDRDLIFTKEVRILEPRADGYPHMGLACLTPGLGYVEVLEVLHDRIVIEDPASPGLRHGFANLIAANAWLDGFFRGKATFHPPTLELRWILVMSDILKAKRMAKLDCRMFADPLLIITGQGPARAIPSLRAKSTTPADCSLMRKMLGESPKACQNREPRSKQSEFESYVENPKFEFVRRPSLAVNPKFRNRLAKEMSPEFQSFDSPDGCVTVERIPGSILNSSDESKMSTLASLLNAPKRSSLNLHVQLPEEPMDQAVIKPLPKLTSIRHLPTIPNGHCLTSLKSSDMK</sequence>
<dbReference type="Proteomes" id="UP001307889">
    <property type="component" value="Chromosome 14"/>
</dbReference>
<name>A0ABN7BFQ7_9HEMI</name>
<evidence type="ECO:0000313" key="2">
    <source>
        <dbReference type="EMBL" id="BET02495.1"/>
    </source>
</evidence>
<feature type="compositionally biased region" description="Basic and acidic residues" evidence="1">
    <location>
        <begin position="774"/>
        <end position="787"/>
    </location>
</feature>
<reference evidence="2 3" key="1">
    <citation type="submission" date="2023-09" db="EMBL/GenBank/DDBJ databases">
        <title>Nesidiocoris tenuis whole genome shotgun sequence.</title>
        <authorList>
            <person name="Shibata T."/>
            <person name="Shimoda M."/>
            <person name="Kobayashi T."/>
            <person name="Uehara T."/>
        </authorList>
    </citation>
    <scope>NUCLEOTIDE SEQUENCE [LARGE SCALE GENOMIC DNA]</scope>
    <source>
        <strain evidence="2 3">Japan</strain>
    </source>
</reference>
<dbReference type="EMBL" id="AP028922">
    <property type="protein sequence ID" value="BET02495.1"/>
    <property type="molecule type" value="Genomic_DNA"/>
</dbReference>
<feature type="region of interest" description="Disordered" evidence="1">
    <location>
        <begin position="873"/>
        <end position="927"/>
    </location>
</feature>
<feature type="region of interest" description="Disordered" evidence="1">
    <location>
        <begin position="681"/>
        <end position="708"/>
    </location>
</feature>
<feature type="compositionally biased region" description="Basic and acidic residues" evidence="1">
    <location>
        <begin position="795"/>
        <end position="808"/>
    </location>
</feature>
<evidence type="ECO:0008006" key="4">
    <source>
        <dbReference type="Google" id="ProtNLM"/>
    </source>
</evidence>
<keyword evidence="3" id="KW-1185">Reference proteome</keyword>
<feature type="region of interest" description="Disordered" evidence="1">
    <location>
        <begin position="18"/>
        <end position="47"/>
    </location>
</feature>
<protein>
    <recommendedName>
        <fullName evidence="4">MGA conserved domain-containing protein</fullName>
    </recommendedName>
</protein>
<feature type="region of interest" description="Disordered" evidence="1">
    <location>
        <begin position="297"/>
        <end position="325"/>
    </location>
</feature>
<evidence type="ECO:0000313" key="3">
    <source>
        <dbReference type="Proteomes" id="UP001307889"/>
    </source>
</evidence>
<feature type="compositionally biased region" description="Basic and acidic residues" evidence="1">
    <location>
        <begin position="681"/>
        <end position="691"/>
    </location>
</feature>
<feature type="compositionally biased region" description="Basic and acidic residues" evidence="1">
    <location>
        <begin position="818"/>
        <end position="828"/>
    </location>
</feature>
<organism evidence="2 3">
    <name type="scientific">Nesidiocoris tenuis</name>
    <dbReference type="NCBI Taxonomy" id="355587"/>
    <lineage>
        <taxon>Eukaryota</taxon>
        <taxon>Metazoa</taxon>
        <taxon>Ecdysozoa</taxon>
        <taxon>Arthropoda</taxon>
        <taxon>Hexapoda</taxon>
        <taxon>Insecta</taxon>
        <taxon>Pterygota</taxon>
        <taxon>Neoptera</taxon>
        <taxon>Paraneoptera</taxon>
        <taxon>Hemiptera</taxon>
        <taxon>Heteroptera</taxon>
        <taxon>Panheteroptera</taxon>
        <taxon>Cimicomorpha</taxon>
        <taxon>Miridae</taxon>
        <taxon>Dicyphina</taxon>
        <taxon>Nesidiocoris</taxon>
    </lineage>
</organism>